<dbReference type="Pfam" id="PF07690">
    <property type="entry name" value="MFS_1"/>
    <property type="match status" value="1"/>
</dbReference>
<feature type="transmembrane region" description="Helical" evidence="1">
    <location>
        <begin position="27"/>
        <end position="47"/>
    </location>
</feature>
<dbReference type="PANTHER" id="PTHR23546">
    <property type="entry name" value="TRANSPORT PROTEIN"/>
    <property type="match status" value="1"/>
</dbReference>
<keyword evidence="1" id="KW-1133">Transmembrane helix</keyword>
<feature type="transmembrane region" description="Helical" evidence="1">
    <location>
        <begin position="240"/>
        <end position="263"/>
    </location>
</feature>
<feature type="transmembrane region" description="Helical" evidence="1">
    <location>
        <begin position="357"/>
        <end position="376"/>
    </location>
</feature>
<feature type="transmembrane region" description="Helical" evidence="1">
    <location>
        <begin position="270"/>
        <end position="289"/>
    </location>
</feature>
<feature type="transmembrane region" description="Helical" evidence="1">
    <location>
        <begin position="160"/>
        <end position="178"/>
    </location>
</feature>
<feature type="transmembrane region" description="Helical" evidence="1">
    <location>
        <begin position="328"/>
        <end position="351"/>
    </location>
</feature>
<feature type="transmembrane region" description="Helical" evidence="1">
    <location>
        <begin position="295"/>
        <end position="316"/>
    </location>
</feature>
<gene>
    <name evidence="3" type="ORF">METZ01_LOCUS111598</name>
</gene>
<dbReference type="Gene3D" id="1.20.1250.20">
    <property type="entry name" value="MFS general substrate transporter like domains"/>
    <property type="match status" value="1"/>
</dbReference>
<dbReference type="SUPFAM" id="SSF103473">
    <property type="entry name" value="MFS general substrate transporter"/>
    <property type="match status" value="1"/>
</dbReference>
<dbReference type="AlphaFoldDB" id="A0A381X1W8"/>
<reference evidence="3" key="1">
    <citation type="submission" date="2018-05" db="EMBL/GenBank/DDBJ databases">
        <authorList>
            <person name="Lanie J.A."/>
            <person name="Ng W.-L."/>
            <person name="Kazmierczak K.M."/>
            <person name="Andrzejewski T.M."/>
            <person name="Davidsen T.M."/>
            <person name="Wayne K.J."/>
            <person name="Tettelin H."/>
            <person name="Glass J.I."/>
            <person name="Rusch D."/>
            <person name="Podicherti R."/>
            <person name="Tsui H.-C.T."/>
            <person name="Winkler M.E."/>
        </authorList>
    </citation>
    <scope>NUCLEOTIDE SEQUENCE</scope>
</reference>
<feature type="transmembrane region" description="Helical" evidence="1">
    <location>
        <begin position="204"/>
        <end position="225"/>
    </location>
</feature>
<feature type="transmembrane region" description="Helical" evidence="1">
    <location>
        <begin position="131"/>
        <end position="154"/>
    </location>
</feature>
<keyword evidence="1" id="KW-0472">Membrane</keyword>
<feature type="transmembrane region" description="Helical" evidence="1">
    <location>
        <begin position="59"/>
        <end position="82"/>
    </location>
</feature>
<dbReference type="InterPro" id="IPR020846">
    <property type="entry name" value="MFS_dom"/>
</dbReference>
<dbReference type="InterPro" id="IPR011701">
    <property type="entry name" value="MFS"/>
</dbReference>
<dbReference type="PANTHER" id="PTHR23546:SF1">
    <property type="entry name" value="MEMBRANE PROTEIN"/>
    <property type="match status" value="1"/>
</dbReference>
<feature type="transmembrane region" description="Helical" evidence="1">
    <location>
        <begin position="88"/>
        <end position="110"/>
    </location>
</feature>
<organism evidence="3">
    <name type="scientific">marine metagenome</name>
    <dbReference type="NCBI Taxonomy" id="408172"/>
    <lineage>
        <taxon>unclassified sequences</taxon>
        <taxon>metagenomes</taxon>
        <taxon>ecological metagenomes</taxon>
    </lineage>
</organism>
<proteinExistence type="predicted"/>
<dbReference type="GO" id="GO:0022857">
    <property type="term" value="F:transmembrane transporter activity"/>
    <property type="evidence" value="ECO:0007669"/>
    <property type="project" value="InterPro"/>
</dbReference>
<keyword evidence="1" id="KW-0812">Transmembrane</keyword>
<dbReference type="PROSITE" id="PS50850">
    <property type="entry name" value="MFS"/>
    <property type="match status" value="1"/>
</dbReference>
<dbReference type="InterPro" id="IPR036259">
    <property type="entry name" value="MFS_trans_sf"/>
</dbReference>
<dbReference type="EMBL" id="UINC01013628">
    <property type="protein sequence ID" value="SVA58744.1"/>
    <property type="molecule type" value="Genomic_DNA"/>
</dbReference>
<protein>
    <recommendedName>
        <fullName evidence="2">Major facilitator superfamily (MFS) profile domain-containing protein</fullName>
    </recommendedName>
</protein>
<evidence type="ECO:0000256" key="1">
    <source>
        <dbReference type="SAM" id="Phobius"/>
    </source>
</evidence>
<feature type="domain" description="Major facilitator superfamily (MFS) profile" evidence="2">
    <location>
        <begin position="1"/>
        <end position="380"/>
    </location>
</feature>
<sequence length="381" mass="39859">MVLFAIAQSLLFIVIAPLAQSVGLNEILFGVLLTIGNLPLIFAAPFWGRKSDVYGRKPIFLVGLFGSGIGTLLIALVLQGAIDGWYPVAWVAIMFTLARAAYSATASAVYPASSGYIADVTDRAGRAQGMAIIGGANSLGGILGPAIGGGLAFLGLLVPMYAVGTLTLIGGVWAIIYLKEPARHSETRQVANVKVGDPRLRPFMILWACFFFVFISLNVVTAFYIRDRFGITDPQQVAQIAARALIAMAAVIVTIQIGVFQIFKPSPAVLLRLFGPFFVIALLTIALAPNLTIMTIGYGMIGFGFAFATPGINGGASLSVEPHEQGAAAGYLSAATTVGPIFGPIAGLAMFSLGPTVPILTGAAMFVALSLYAFTVQIPKP</sequence>
<evidence type="ECO:0000313" key="3">
    <source>
        <dbReference type="EMBL" id="SVA58744.1"/>
    </source>
</evidence>
<name>A0A381X1W8_9ZZZZ</name>
<accession>A0A381X1W8</accession>
<evidence type="ECO:0000259" key="2">
    <source>
        <dbReference type="PROSITE" id="PS50850"/>
    </source>
</evidence>